<proteinExistence type="predicted"/>
<reference evidence="2" key="1">
    <citation type="journal article" date="2006" name="PLoS Biol.">
        <title>Macronuclear genome sequence of the ciliate Tetrahymena thermophila, a model eukaryote.</title>
        <authorList>
            <person name="Eisen J.A."/>
            <person name="Coyne R.S."/>
            <person name="Wu M."/>
            <person name="Wu D."/>
            <person name="Thiagarajan M."/>
            <person name="Wortman J.R."/>
            <person name="Badger J.H."/>
            <person name="Ren Q."/>
            <person name="Amedeo P."/>
            <person name="Jones K.M."/>
            <person name="Tallon L.J."/>
            <person name="Delcher A.L."/>
            <person name="Salzberg S.L."/>
            <person name="Silva J.C."/>
            <person name="Haas B.J."/>
            <person name="Majoros W.H."/>
            <person name="Farzad M."/>
            <person name="Carlton J.M."/>
            <person name="Smith R.K. Jr."/>
            <person name="Garg J."/>
            <person name="Pearlman R.E."/>
            <person name="Karrer K.M."/>
            <person name="Sun L."/>
            <person name="Manning G."/>
            <person name="Elde N.C."/>
            <person name="Turkewitz A.P."/>
            <person name="Asai D.J."/>
            <person name="Wilkes D.E."/>
            <person name="Wang Y."/>
            <person name="Cai H."/>
            <person name="Collins K."/>
            <person name="Stewart B.A."/>
            <person name="Lee S.R."/>
            <person name="Wilamowska K."/>
            <person name="Weinberg Z."/>
            <person name="Ruzzo W.L."/>
            <person name="Wloga D."/>
            <person name="Gaertig J."/>
            <person name="Frankel J."/>
            <person name="Tsao C.-C."/>
            <person name="Gorovsky M.A."/>
            <person name="Keeling P.J."/>
            <person name="Waller R.F."/>
            <person name="Patron N.J."/>
            <person name="Cherry J.M."/>
            <person name="Stover N.A."/>
            <person name="Krieger C.J."/>
            <person name="del Toro C."/>
            <person name="Ryder H.F."/>
            <person name="Williamson S.C."/>
            <person name="Barbeau R.A."/>
            <person name="Hamilton E.P."/>
            <person name="Orias E."/>
        </authorList>
    </citation>
    <scope>NUCLEOTIDE SEQUENCE [LARGE SCALE GENOMIC DNA]</scope>
    <source>
        <strain evidence="2">SB210</strain>
    </source>
</reference>
<keyword evidence="2" id="KW-1185">Reference proteome</keyword>
<evidence type="ECO:0000313" key="2">
    <source>
        <dbReference type="Proteomes" id="UP000009168"/>
    </source>
</evidence>
<sequence>MNQNRSFKKNNLNHFQDQQALFIQGKQELKLIVKQNNQNFNCSSLINSNYQNSLKTQNKKSFKTLNNIQVKQISDFPKSLKQKLLKQSNNKYQLVQSQRVVQKQIQNQFGQQDIQKNQDNQQNNAQQQIQKKVHTVELLKLPSVNNCHGKLQSQNNTNLFDQKIAKKDEKAQLKENQNDDKIFQCEITSNKNELNKIDYNKDGQNLTYQSSKLIQNQRIKFKTLKFIINFKQIK</sequence>
<accession>W7X4U7</accession>
<dbReference type="EMBL" id="GG662316">
    <property type="protein sequence ID" value="EWS71398.1"/>
    <property type="molecule type" value="Genomic_DNA"/>
</dbReference>
<evidence type="ECO:0000313" key="1">
    <source>
        <dbReference type="EMBL" id="EWS71398.1"/>
    </source>
</evidence>
<name>W7X4U7_TETTS</name>
<protein>
    <submittedName>
        <fullName evidence="1">Tetratricopeptide repeat protein</fullName>
    </submittedName>
</protein>
<dbReference type="AlphaFoldDB" id="W7X4U7"/>
<dbReference type="GeneID" id="24440693"/>
<dbReference type="KEGG" id="tet:TTHERM_000790749"/>
<dbReference type="RefSeq" id="XP_012656070.1">
    <property type="nucleotide sequence ID" value="XM_012800616.1"/>
</dbReference>
<dbReference type="InParanoid" id="W7X4U7"/>
<dbReference type="Proteomes" id="UP000009168">
    <property type="component" value="Unassembled WGS sequence"/>
</dbReference>
<organism evidence="1 2">
    <name type="scientific">Tetrahymena thermophila (strain SB210)</name>
    <dbReference type="NCBI Taxonomy" id="312017"/>
    <lineage>
        <taxon>Eukaryota</taxon>
        <taxon>Sar</taxon>
        <taxon>Alveolata</taxon>
        <taxon>Ciliophora</taxon>
        <taxon>Intramacronucleata</taxon>
        <taxon>Oligohymenophorea</taxon>
        <taxon>Hymenostomatida</taxon>
        <taxon>Tetrahymenina</taxon>
        <taxon>Tetrahymenidae</taxon>
        <taxon>Tetrahymena</taxon>
    </lineage>
</organism>
<gene>
    <name evidence="1" type="ORF">TTHERM_000790749</name>
</gene>